<feature type="non-terminal residue" evidence="1">
    <location>
        <position position="1"/>
    </location>
</feature>
<reference evidence="1" key="1">
    <citation type="submission" date="2015-04" db="EMBL/GenBank/DDBJ databases">
        <title>The genome sequence of the plant pathogenic Rhizarian Plasmodiophora brassicae reveals insights in its biotrophic life cycle and the origin of chitin synthesis.</title>
        <authorList>
            <person name="Schwelm A."/>
            <person name="Fogelqvist J."/>
            <person name="Knaust A."/>
            <person name="Julke S."/>
            <person name="Lilja T."/>
            <person name="Dhandapani V."/>
            <person name="Bonilla-Rosso G."/>
            <person name="Karlsson M."/>
            <person name="Shevchenko A."/>
            <person name="Choi S.R."/>
            <person name="Kim H.G."/>
            <person name="Park J.Y."/>
            <person name="Lim Y.P."/>
            <person name="Ludwig-Muller J."/>
            <person name="Dixelius C."/>
        </authorList>
    </citation>
    <scope>NUCLEOTIDE SEQUENCE</scope>
    <source>
        <tissue evidence="1">Potato root galls</tissue>
    </source>
</reference>
<protein>
    <submittedName>
        <fullName evidence="1">Uncharacterized protein</fullName>
    </submittedName>
</protein>
<dbReference type="EMBL" id="HACM01001994">
    <property type="protein sequence ID" value="CRZ02436.1"/>
    <property type="molecule type" value="Transcribed_RNA"/>
</dbReference>
<dbReference type="Pfam" id="PF11697">
    <property type="entry name" value="DUF3293"/>
    <property type="match status" value="1"/>
</dbReference>
<sequence>FPDFVQPGMAAFEITAFNPYGDAVDDEVNKRRSLELEMEIIGRFSPFRWYRTYFFSENGWREDGFLLVYHDKRVDDFNWIMDMARRYGQGAIYRYRVEESDRAAGDPSRRKLLRTTVPVLTPNVECEIEMVADDNCFTG</sequence>
<evidence type="ECO:0000313" key="1">
    <source>
        <dbReference type="EMBL" id="CRZ02436.1"/>
    </source>
</evidence>
<proteinExistence type="predicted"/>
<name>A0A0H5QM43_9EUKA</name>
<accession>A0A0H5QM43</accession>
<dbReference type="AlphaFoldDB" id="A0A0H5QM43"/>
<organism evidence="1">
    <name type="scientific">Spongospora subterranea</name>
    <dbReference type="NCBI Taxonomy" id="70186"/>
    <lineage>
        <taxon>Eukaryota</taxon>
        <taxon>Sar</taxon>
        <taxon>Rhizaria</taxon>
        <taxon>Endomyxa</taxon>
        <taxon>Phytomyxea</taxon>
        <taxon>Plasmodiophorida</taxon>
        <taxon>Plasmodiophoridae</taxon>
        <taxon>Spongospora</taxon>
    </lineage>
</organism>
<dbReference type="InterPro" id="IPR021710">
    <property type="entry name" value="DUF3293"/>
</dbReference>